<evidence type="ECO:0000313" key="1">
    <source>
        <dbReference type="EMBL" id="EOM18980.1"/>
    </source>
</evidence>
<dbReference type="EMBL" id="AITY01000064">
    <property type="protein sequence ID" value="EOM18980.1"/>
    <property type="molecule type" value="Genomic_DNA"/>
</dbReference>
<comment type="caution">
    <text evidence="1">The sequence shown here is derived from an EMBL/GenBank/DDBJ whole genome shotgun (WGS) entry which is preliminary data.</text>
</comment>
<dbReference type="AlphaFoldDB" id="A0A829F4W5"/>
<proteinExistence type="predicted"/>
<name>A0A829F4W5_ENTFC</name>
<gene>
    <name evidence="1" type="ORF">SSM_02935</name>
</gene>
<reference evidence="1 2" key="1">
    <citation type="submission" date="2013-02" db="EMBL/GenBank/DDBJ databases">
        <title>The Genome Sequence of Enterococcus faecium HM1072.</title>
        <authorList>
            <consortium name="The Broad Institute Genome Sequencing Platform"/>
            <consortium name="The Broad Institute Genome Sequencing Center for Infectious Disease"/>
            <person name="Earl A.M."/>
            <person name="Gilmore M.S."/>
            <person name="Lebreton F."/>
            <person name="Courvalin P."/>
            <person name="Walker B."/>
            <person name="Young S.K."/>
            <person name="Zeng Q."/>
            <person name="Gargeya S."/>
            <person name="Fitzgerald M."/>
            <person name="Haas B."/>
            <person name="Abouelleil A."/>
            <person name="Alvarado L."/>
            <person name="Arachchi H.M."/>
            <person name="Berlin A.M."/>
            <person name="Chapman S.B."/>
            <person name="Dewar J."/>
            <person name="Goldberg J."/>
            <person name="Griggs A."/>
            <person name="Gujja S."/>
            <person name="Hansen M."/>
            <person name="Howarth C."/>
            <person name="Imamovic A."/>
            <person name="Larimer J."/>
            <person name="McCowan C."/>
            <person name="Murphy C."/>
            <person name="Neiman D."/>
            <person name="Pearson M."/>
            <person name="Priest M."/>
            <person name="Roberts A."/>
            <person name="Saif S."/>
            <person name="Shea T."/>
            <person name="Sisk P."/>
            <person name="Sykes S."/>
            <person name="Wortman J."/>
            <person name="Nusbaum C."/>
            <person name="Birren B."/>
        </authorList>
    </citation>
    <scope>NUCLEOTIDE SEQUENCE [LARGE SCALE GENOMIC DNA]</scope>
    <source>
        <strain evidence="1 2">HM1072</strain>
    </source>
</reference>
<protein>
    <submittedName>
        <fullName evidence="1">Uncharacterized protein</fullName>
    </submittedName>
</protein>
<dbReference type="Proteomes" id="UP000013897">
    <property type="component" value="Unassembled WGS sequence"/>
</dbReference>
<sequence length="42" mass="5019">MLTKKELIDHINETYNLSPEYILLFVKLSETKLSIYVTQKNF</sequence>
<evidence type="ECO:0000313" key="2">
    <source>
        <dbReference type="Proteomes" id="UP000013897"/>
    </source>
</evidence>
<organism evidence="1 2">
    <name type="scientific">Enterococcus faecium EnGen0192</name>
    <dbReference type="NCBI Taxonomy" id="1157487"/>
    <lineage>
        <taxon>Bacteria</taxon>
        <taxon>Bacillati</taxon>
        <taxon>Bacillota</taxon>
        <taxon>Bacilli</taxon>
        <taxon>Lactobacillales</taxon>
        <taxon>Enterococcaceae</taxon>
        <taxon>Enterococcus</taxon>
    </lineage>
</organism>
<accession>A0A829F4W5</accession>